<organism evidence="2 3">
    <name type="scientific">Lysobacter capsici AZ78</name>
    <dbReference type="NCBI Taxonomy" id="1444315"/>
    <lineage>
        <taxon>Bacteria</taxon>
        <taxon>Pseudomonadati</taxon>
        <taxon>Pseudomonadota</taxon>
        <taxon>Gammaproteobacteria</taxon>
        <taxon>Lysobacterales</taxon>
        <taxon>Lysobacteraceae</taxon>
        <taxon>Lysobacter</taxon>
    </lineage>
</organism>
<evidence type="ECO:0000313" key="2">
    <source>
        <dbReference type="EMBL" id="KWS05768.1"/>
    </source>
</evidence>
<evidence type="ECO:0000313" key="3">
    <source>
        <dbReference type="Proteomes" id="UP000023435"/>
    </source>
</evidence>
<name>A0A125MN84_9GAMM</name>
<evidence type="ECO:0000256" key="1">
    <source>
        <dbReference type="SAM" id="MobiDB-lite"/>
    </source>
</evidence>
<dbReference type="Proteomes" id="UP000023435">
    <property type="component" value="Unassembled WGS sequence"/>
</dbReference>
<feature type="region of interest" description="Disordered" evidence="1">
    <location>
        <begin position="157"/>
        <end position="184"/>
    </location>
</feature>
<keyword evidence="3" id="KW-1185">Reference proteome</keyword>
<feature type="region of interest" description="Disordered" evidence="1">
    <location>
        <begin position="237"/>
        <end position="257"/>
    </location>
</feature>
<reference evidence="2 3" key="1">
    <citation type="journal article" date="2014" name="Genome Announc.">
        <title>Draft Genome Sequence of Lysobacter capsici AZ78, a Bacterium Antagonistic to Plant-Pathogenic Oomycetes.</title>
        <authorList>
            <person name="Puopolo G."/>
            <person name="Sonego P."/>
            <person name="Engelen K."/>
            <person name="Pertot I."/>
        </authorList>
    </citation>
    <scope>NUCLEOTIDE SEQUENCE [LARGE SCALE GENOMIC DNA]</scope>
    <source>
        <strain evidence="2 3">AZ78</strain>
    </source>
</reference>
<sequence>MGWPGCAEGAVALGCGVGQTSTARARCGRGGSRQITAECCCFYCCCCRCCRSPLWKRGAGGFAFRSDHRANPQKRIPRAPIICPQRISTGARPLLQSGRRLSPATARCRPACIAFACIVFASIDPACIAILSHRLLLFPPLEKGGWGDSLFDPIATPTAKANPPRTDHFRATNPHRRSPPFTKWAPTFAGDSTVSTCMHRLCIHRACMHRHPKPSAFAVPPFGKGGLGGFAFRSGRHANRKSESPAHRSLPRDQPTPAFAPFYKVGADFRTRHRQGAGLASIDLSPIDPASITIGSLGFAVPPFGKGGWGIRFSIRSPRQPQKRIPRAPITSARPPRTGARPLLQSGHRLSRSTSAGCRPFIDRPCIDRPCMHRHPKP</sequence>
<dbReference type="AlphaFoldDB" id="A0A125MN84"/>
<protein>
    <submittedName>
        <fullName evidence="2">Uncharacterized protein</fullName>
    </submittedName>
</protein>
<proteinExistence type="predicted"/>
<comment type="caution">
    <text evidence="2">The sequence shown here is derived from an EMBL/GenBank/DDBJ whole genome shotgun (WGS) entry which is preliminary data.</text>
</comment>
<accession>A0A125MN84</accession>
<gene>
    <name evidence="2" type="ORF">AZ78_3320</name>
</gene>
<feature type="region of interest" description="Disordered" evidence="1">
    <location>
        <begin position="315"/>
        <end position="355"/>
    </location>
</feature>
<dbReference type="EMBL" id="JAJA02000001">
    <property type="protein sequence ID" value="KWS05768.1"/>
    <property type="molecule type" value="Genomic_DNA"/>
</dbReference>